<accession>A0A645I9G5</accession>
<dbReference type="GO" id="GO:0006166">
    <property type="term" value="P:purine ribonucleoside salvage"/>
    <property type="evidence" value="ECO:0007669"/>
    <property type="project" value="TreeGrafter"/>
</dbReference>
<evidence type="ECO:0000313" key="5">
    <source>
        <dbReference type="EMBL" id="MPN44063.1"/>
    </source>
</evidence>
<evidence type="ECO:0000256" key="2">
    <source>
        <dbReference type="ARBA" id="ARBA00022842"/>
    </source>
</evidence>
<dbReference type="Gene3D" id="3.40.120.10">
    <property type="entry name" value="Alpha-D-Glucose-1,6-Bisphosphate, subunit A, domain 3"/>
    <property type="match status" value="1"/>
</dbReference>
<proteinExistence type="predicted"/>
<dbReference type="InterPro" id="IPR036900">
    <property type="entry name" value="A-D-PHexomutase_C_sf"/>
</dbReference>
<name>A0A645I9G5_9ZZZZ</name>
<gene>
    <name evidence="5" type="primary">pgcA_34</name>
    <name evidence="5" type="ORF">SDC9_191624</name>
</gene>
<keyword evidence="2" id="KW-0460">Magnesium</keyword>
<dbReference type="Pfam" id="PF02880">
    <property type="entry name" value="PGM_PMM_III"/>
    <property type="match status" value="1"/>
</dbReference>
<dbReference type="GO" id="GO:0004614">
    <property type="term" value="F:phosphoglucomutase activity"/>
    <property type="evidence" value="ECO:0007669"/>
    <property type="project" value="UniProtKB-EC"/>
</dbReference>
<dbReference type="InterPro" id="IPR005846">
    <property type="entry name" value="A-D-PHexomutase_a/b/a-III"/>
</dbReference>
<evidence type="ECO:0000259" key="4">
    <source>
        <dbReference type="Pfam" id="PF02880"/>
    </source>
</evidence>
<dbReference type="InterPro" id="IPR016055">
    <property type="entry name" value="A-D-PHexomutase_a/b/a-I/II/III"/>
</dbReference>
<dbReference type="GO" id="GO:0046872">
    <property type="term" value="F:metal ion binding"/>
    <property type="evidence" value="ECO:0007669"/>
    <property type="project" value="UniProtKB-KW"/>
</dbReference>
<dbReference type="EC" id="5.4.2.2" evidence="5"/>
<keyword evidence="3 5" id="KW-0413">Isomerase</keyword>
<evidence type="ECO:0000256" key="3">
    <source>
        <dbReference type="ARBA" id="ARBA00023235"/>
    </source>
</evidence>
<protein>
    <submittedName>
        <fullName evidence="5">Phosphoglucomutase</fullName>
        <ecNumber evidence="5">5.4.2.2</ecNumber>
    </submittedName>
</protein>
<dbReference type="AlphaFoldDB" id="A0A645I9G5"/>
<sequence length="176" mass="19976">MGFEESYGYLPEIFVRDKDAVSASLLICEMAAYYKENLSTLLDELEKLYKQYGYWMHKLLSFTFPGADGHNKINAIMSSFRKETALEYAAMPVIKIDDYLDSMSLDKQTGRKARLLLPKSDVMVFSLEKNCEIVIRPSGTEPKIKCYLTVMAKDSFSAIQLLNALEADLANKLESL</sequence>
<evidence type="ECO:0000256" key="1">
    <source>
        <dbReference type="ARBA" id="ARBA00022723"/>
    </source>
</evidence>
<dbReference type="GO" id="GO:0005975">
    <property type="term" value="P:carbohydrate metabolic process"/>
    <property type="evidence" value="ECO:0007669"/>
    <property type="project" value="InterPro"/>
</dbReference>
<dbReference type="Gene3D" id="3.30.310.50">
    <property type="entry name" value="Alpha-D-phosphohexomutase, C-terminal domain"/>
    <property type="match status" value="1"/>
</dbReference>
<dbReference type="PANTHER" id="PTHR45745">
    <property type="entry name" value="PHOSPHOMANNOMUTASE 45A"/>
    <property type="match status" value="1"/>
</dbReference>
<dbReference type="GO" id="GO:0008973">
    <property type="term" value="F:phosphopentomutase activity"/>
    <property type="evidence" value="ECO:0007669"/>
    <property type="project" value="TreeGrafter"/>
</dbReference>
<feature type="domain" description="Alpha-D-phosphohexomutase alpha/beta/alpha" evidence="4">
    <location>
        <begin position="1"/>
        <end position="47"/>
    </location>
</feature>
<dbReference type="SUPFAM" id="SSF55957">
    <property type="entry name" value="Phosphoglucomutase, C-terminal domain"/>
    <property type="match status" value="1"/>
</dbReference>
<reference evidence="5" key="1">
    <citation type="submission" date="2019-08" db="EMBL/GenBank/DDBJ databases">
        <authorList>
            <person name="Kucharzyk K."/>
            <person name="Murdoch R.W."/>
            <person name="Higgins S."/>
            <person name="Loffler F."/>
        </authorList>
    </citation>
    <scope>NUCLEOTIDE SEQUENCE</scope>
</reference>
<dbReference type="SUPFAM" id="SSF53738">
    <property type="entry name" value="Phosphoglucomutase, first 3 domains"/>
    <property type="match status" value="1"/>
</dbReference>
<dbReference type="PANTHER" id="PTHR45745:SF1">
    <property type="entry name" value="PHOSPHOGLUCOMUTASE 2B-RELATED"/>
    <property type="match status" value="1"/>
</dbReference>
<keyword evidence="1" id="KW-0479">Metal-binding</keyword>
<dbReference type="EMBL" id="VSSQ01102893">
    <property type="protein sequence ID" value="MPN44063.1"/>
    <property type="molecule type" value="Genomic_DNA"/>
</dbReference>
<organism evidence="5">
    <name type="scientific">bioreactor metagenome</name>
    <dbReference type="NCBI Taxonomy" id="1076179"/>
    <lineage>
        <taxon>unclassified sequences</taxon>
        <taxon>metagenomes</taxon>
        <taxon>ecological metagenomes</taxon>
    </lineage>
</organism>
<comment type="caution">
    <text evidence="5">The sequence shown here is derived from an EMBL/GenBank/DDBJ whole genome shotgun (WGS) entry which is preliminary data.</text>
</comment>